<keyword evidence="9" id="KW-1185">Reference proteome</keyword>
<dbReference type="GO" id="GO:1990961">
    <property type="term" value="P:xenobiotic detoxification by transmembrane export across the plasma membrane"/>
    <property type="evidence" value="ECO:0007669"/>
    <property type="project" value="TreeGrafter"/>
</dbReference>
<comment type="caution">
    <text evidence="8">The sequence shown here is derived from an EMBL/GenBank/DDBJ whole genome shotgun (WGS) entry which is preliminary data.</text>
</comment>
<feature type="domain" description="Major facilitator superfamily (MFS) profile" evidence="7">
    <location>
        <begin position="79"/>
        <end position="514"/>
    </location>
</feature>
<feature type="region of interest" description="Disordered" evidence="5">
    <location>
        <begin position="27"/>
        <end position="49"/>
    </location>
</feature>
<dbReference type="PANTHER" id="PTHR23502:SF23">
    <property type="entry name" value="FLUCONAZOLE RESISTANCE PROTEIN 1"/>
    <property type="match status" value="1"/>
</dbReference>
<dbReference type="AlphaFoldDB" id="A0A6V8H888"/>
<evidence type="ECO:0000256" key="6">
    <source>
        <dbReference type="SAM" id="Phobius"/>
    </source>
</evidence>
<feature type="transmembrane region" description="Helical" evidence="6">
    <location>
        <begin position="171"/>
        <end position="193"/>
    </location>
</feature>
<comment type="subcellular location">
    <subcellularLocation>
        <location evidence="1">Membrane</location>
        <topology evidence="1">Multi-pass membrane protein</topology>
    </subcellularLocation>
</comment>
<dbReference type="SUPFAM" id="SSF103473">
    <property type="entry name" value="MFS general substrate transporter"/>
    <property type="match status" value="1"/>
</dbReference>
<evidence type="ECO:0000313" key="9">
    <source>
        <dbReference type="Proteomes" id="UP000053095"/>
    </source>
</evidence>
<organism evidence="8 9">
    <name type="scientific">Talaromyces pinophilus</name>
    <name type="common">Penicillium pinophilum</name>
    <dbReference type="NCBI Taxonomy" id="128442"/>
    <lineage>
        <taxon>Eukaryota</taxon>
        <taxon>Fungi</taxon>
        <taxon>Dikarya</taxon>
        <taxon>Ascomycota</taxon>
        <taxon>Pezizomycotina</taxon>
        <taxon>Eurotiomycetes</taxon>
        <taxon>Eurotiomycetidae</taxon>
        <taxon>Eurotiales</taxon>
        <taxon>Trichocomaceae</taxon>
        <taxon>Talaromyces</taxon>
        <taxon>Talaromyces sect. Talaromyces</taxon>
    </lineage>
</organism>
<keyword evidence="4 6" id="KW-0472">Membrane</keyword>
<feature type="transmembrane region" description="Helical" evidence="6">
    <location>
        <begin position="458"/>
        <end position="476"/>
    </location>
</feature>
<evidence type="ECO:0000256" key="3">
    <source>
        <dbReference type="ARBA" id="ARBA00022989"/>
    </source>
</evidence>
<dbReference type="PANTHER" id="PTHR23502">
    <property type="entry name" value="MAJOR FACILITATOR SUPERFAMILY"/>
    <property type="match status" value="1"/>
</dbReference>
<evidence type="ECO:0000313" key="8">
    <source>
        <dbReference type="EMBL" id="GAM37574.1"/>
    </source>
</evidence>
<dbReference type="GO" id="GO:0015244">
    <property type="term" value="F:fluconazole transmembrane transporter activity"/>
    <property type="evidence" value="ECO:0007669"/>
    <property type="project" value="TreeGrafter"/>
</dbReference>
<proteinExistence type="predicted"/>
<dbReference type="EMBL" id="DF933820">
    <property type="protein sequence ID" value="GAM37574.1"/>
    <property type="molecule type" value="Genomic_DNA"/>
</dbReference>
<evidence type="ECO:0000256" key="1">
    <source>
        <dbReference type="ARBA" id="ARBA00004141"/>
    </source>
</evidence>
<dbReference type="InterPro" id="IPR036259">
    <property type="entry name" value="MFS_trans_sf"/>
</dbReference>
<feature type="transmembrane region" description="Helical" evidence="6">
    <location>
        <begin position="313"/>
        <end position="332"/>
    </location>
</feature>
<dbReference type="InterPro" id="IPR011701">
    <property type="entry name" value="MFS"/>
</dbReference>
<dbReference type="Proteomes" id="UP000053095">
    <property type="component" value="Unassembled WGS sequence"/>
</dbReference>
<feature type="transmembrane region" description="Helical" evidence="6">
    <location>
        <begin position="77"/>
        <end position="101"/>
    </location>
</feature>
<dbReference type="Gene3D" id="1.20.1250.20">
    <property type="entry name" value="MFS general substrate transporter like domains"/>
    <property type="match status" value="1"/>
</dbReference>
<evidence type="ECO:0000256" key="5">
    <source>
        <dbReference type="SAM" id="MobiDB-lite"/>
    </source>
</evidence>
<evidence type="ECO:0000259" key="7">
    <source>
        <dbReference type="PROSITE" id="PS50850"/>
    </source>
</evidence>
<gene>
    <name evidence="8" type="ORF">TCE0_024f07607</name>
</gene>
<feature type="transmembrane region" description="Helical" evidence="6">
    <location>
        <begin position="113"/>
        <end position="133"/>
    </location>
</feature>
<sequence>MFDIHRDSPIGAIMRFISRGRLAKWHDKDSQSGFPNGALGTGTSEKSKSMPTNMKLVAWYGDDDPDNPLNWSLTKKLWVSLVLFFYSFAGYIGSSLYAASAPDISQLFKTSDVVTGLGFAIYILGYGIGPLLFSPLSEIPAVGRNWTYLISFSLFVILCVPMSLVENFAGILVLRFLLGFFCSPCLATVGASYSDMFGPIELPYVIAIWGGGTTLAPALGPLVGGFAVQAMDWHWSSWELLWLSAPILLVMFFALPETSAENILLRRAQRLRKLTSRDDLRSESEIRQSEIRPLHVLYDTLIKPLEINALDPAILFSTFYLGLNYGTFYSFFESFPLVYGDVYGFELVKIGLCYLSVLVGFILAIPSLCAYFYFVAPKRRARMRAITPEECLYPGLYGTFLIPIGLFMFGTYSSFFSTRYIEQSVANEEGSLDRTTVSPLECQLSWCCHHAGGNSCDYAGYLCVSTLQLPTVRWFFIRGKRTGKERFCRGRSSVFSSNVQSSRHKWWRLSVGWS</sequence>
<dbReference type="Pfam" id="PF07690">
    <property type="entry name" value="MFS_1"/>
    <property type="match status" value="1"/>
</dbReference>
<dbReference type="InterPro" id="IPR020846">
    <property type="entry name" value="MFS_dom"/>
</dbReference>
<keyword evidence="3 6" id="KW-1133">Transmembrane helix</keyword>
<feature type="transmembrane region" description="Helical" evidence="6">
    <location>
        <begin position="352"/>
        <end position="374"/>
    </location>
</feature>
<dbReference type="GO" id="GO:0005886">
    <property type="term" value="C:plasma membrane"/>
    <property type="evidence" value="ECO:0007669"/>
    <property type="project" value="TreeGrafter"/>
</dbReference>
<feature type="transmembrane region" description="Helical" evidence="6">
    <location>
        <begin position="205"/>
        <end position="228"/>
    </location>
</feature>
<evidence type="ECO:0000256" key="2">
    <source>
        <dbReference type="ARBA" id="ARBA00022692"/>
    </source>
</evidence>
<feature type="transmembrane region" description="Helical" evidence="6">
    <location>
        <begin position="395"/>
        <end position="415"/>
    </location>
</feature>
<keyword evidence="2 6" id="KW-0812">Transmembrane</keyword>
<dbReference type="PROSITE" id="PS50850">
    <property type="entry name" value="MFS"/>
    <property type="match status" value="1"/>
</dbReference>
<evidence type="ECO:0000256" key="4">
    <source>
        <dbReference type="ARBA" id="ARBA00023136"/>
    </source>
</evidence>
<protein>
    <recommendedName>
        <fullName evidence="7">Major facilitator superfamily (MFS) profile domain-containing protein</fullName>
    </recommendedName>
</protein>
<feature type="transmembrane region" description="Helical" evidence="6">
    <location>
        <begin position="240"/>
        <end position="265"/>
    </location>
</feature>
<feature type="transmembrane region" description="Helical" evidence="6">
    <location>
        <begin position="145"/>
        <end position="165"/>
    </location>
</feature>
<name>A0A6V8H888_TALPI</name>
<reference evidence="9" key="1">
    <citation type="journal article" date="2015" name="Genome Announc.">
        <title>Draft genome sequence of Talaromyces cellulolyticus strain Y-94, a source of lignocellulosic biomass-degrading enzymes.</title>
        <authorList>
            <person name="Fujii T."/>
            <person name="Koike H."/>
            <person name="Sawayama S."/>
            <person name="Yano S."/>
            <person name="Inoue H."/>
        </authorList>
    </citation>
    <scope>NUCLEOTIDE SEQUENCE [LARGE SCALE GENOMIC DNA]</scope>
    <source>
        <strain evidence="9">Y-94</strain>
    </source>
</reference>
<accession>A0A6V8H888</accession>